<keyword evidence="1" id="KW-0614">Plasmid</keyword>
<sequence length="343" mass="36227">MKKIVSLLFGLFLVVCLIDGVLDIGSGIAGRLKGVIAGGTDGNATATRLARIGGLPKRYVPGLGDVILPAAVPGVTIGPEGERLHRHLVAPEDARRRVLLLGASQSFGFSNDDDETLAAALERQLPGTLVRNFSMPGHTIPANVMMLDARLAAGEAYDRVIVVNGSVDLVRVCVLAARLPPPAATRPVIAEIARQLTSSGSRHRKDGLRQDPCATADGRETAATRVLEDLRGLLDYAQRRNVRVTFVLPPVPFGTPAEAEVVRDPAAVGAYATALGPALTAFRQKLAAAGLPDVLDLSEAFPSDGRGLFSDFYGHLSDAGNQLLARRIAEDLNRQLPPAPLPD</sequence>
<evidence type="ECO:0000313" key="2">
    <source>
        <dbReference type="Proteomes" id="UP000005258"/>
    </source>
</evidence>
<gene>
    <name evidence="1" type="ordered locus">TMO_a0427</name>
</gene>
<dbReference type="KEGG" id="tmo:TMO_a0427"/>
<dbReference type="HOGENOM" id="CLU_808772_0_0_5"/>
<dbReference type="AlphaFoldDB" id="I3TSU2"/>
<dbReference type="Proteomes" id="UP000005258">
    <property type="component" value="Plasmid pTM1"/>
</dbReference>
<accession>I3TSU2</accession>
<proteinExistence type="predicted"/>
<protein>
    <recommendedName>
        <fullName evidence="3">SGNH hydrolase-type esterase domain-containing protein</fullName>
    </recommendedName>
</protein>
<dbReference type="CDD" id="cd00229">
    <property type="entry name" value="SGNH_hydrolase"/>
    <property type="match status" value="1"/>
</dbReference>
<organism evidence="1 2">
    <name type="scientific">Tistrella mobilis (strain KA081020-065)</name>
    <dbReference type="NCBI Taxonomy" id="1110502"/>
    <lineage>
        <taxon>Bacteria</taxon>
        <taxon>Pseudomonadati</taxon>
        <taxon>Pseudomonadota</taxon>
        <taxon>Alphaproteobacteria</taxon>
        <taxon>Geminicoccales</taxon>
        <taxon>Geminicoccaceae</taxon>
        <taxon>Tistrella</taxon>
    </lineage>
</organism>
<dbReference type="RefSeq" id="WP_014747507.1">
    <property type="nucleotide sequence ID" value="NC_017957.2"/>
</dbReference>
<dbReference type="GO" id="GO:0016788">
    <property type="term" value="F:hydrolase activity, acting on ester bonds"/>
    <property type="evidence" value="ECO:0007669"/>
    <property type="project" value="UniProtKB-ARBA"/>
</dbReference>
<dbReference type="EMBL" id="CP003237">
    <property type="protein sequence ID" value="AFK55830.1"/>
    <property type="molecule type" value="Genomic_DNA"/>
</dbReference>
<dbReference type="InterPro" id="IPR036514">
    <property type="entry name" value="SGNH_hydro_sf"/>
</dbReference>
<evidence type="ECO:0008006" key="3">
    <source>
        <dbReference type="Google" id="ProtNLM"/>
    </source>
</evidence>
<name>I3TSU2_TISMK</name>
<keyword evidence="2" id="KW-1185">Reference proteome</keyword>
<evidence type="ECO:0000313" key="1">
    <source>
        <dbReference type="EMBL" id="AFK55830.1"/>
    </source>
</evidence>
<dbReference type="Gene3D" id="3.40.50.1110">
    <property type="entry name" value="SGNH hydrolase"/>
    <property type="match status" value="1"/>
</dbReference>
<dbReference type="SUPFAM" id="SSF52266">
    <property type="entry name" value="SGNH hydrolase"/>
    <property type="match status" value="1"/>
</dbReference>
<reference evidence="1 2" key="1">
    <citation type="journal article" date="2012" name="J. Am. Chem. Soc.">
        <title>Bacterial biosynthesis and maturation of the didemnin anti-cancer agents.</title>
        <authorList>
            <person name="Xu Y."/>
            <person name="Kersten R.D."/>
            <person name="Nam S.J."/>
            <person name="Lu L."/>
            <person name="Al-Suwailem A.M."/>
            <person name="Zheng H."/>
            <person name="Fenical W."/>
            <person name="Dorrestein P.C."/>
            <person name="Moore B.S."/>
            <person name="Qian P.Y."/>
        </authorList>
    </citation>
    <scope>NUCLEOTIDE SEQUENCE [LARGE SCALE GENOMIC DNA]</scope>
    <source>
        <strain evidence="1 2">KA081020-065</strain>
    </source>
</reference>
<geneLocation type="plasmid" evidence="1 2">
    <name>pTM1</name>
</geneLocation>